<evidence type="ECO:0000313" key="2">
    <source>
        <dbReference type="Proteomes" id="UP000596661"/>
    </source>
</evidence>
<dbReference type="AlphaFoldDB" id="A0A803QSV2"/>
<organism evidence="1 2">
    <name type="scientific">Cannabis sativa</name>
    <name type="common">Hemp</name>
    <name type="synonym">Marijuana</name>
    <dbReference type="NCBI Taxonomy" id="3483"/>
    <lineage>
        <taxon>Eukaryota</taxon>
        <taxon>Viridiplantae</taxon>
        <taxon>Streptophyta</taxon>
        <taxon>Embryophyta</taxon>
        <taxon>Tracheophyta</taxon>
        <taxon>Spermatophyta</taxon>
        <taxon>Magnoliopsida</taxon>
        <taxon>eudicotyledons</taxon>
        <taxon>Gunneridae</taxon>
        <taxon>Pentapetalae</taxon>
        <taxon>rosids</taxon>
        <taxon>fabids</taxon>
        <taxon>Rosales</taxon>
        <taxon>Cannabaceae</taxon>
        <taxon>Cannabis</taxon>
    </lineage>
</organism>
<dbReference type="Gramene" id="evm.model.ctgX9.1">
    <property type="protein sequence ID" value="cds.evm.model.ctgX9.1"/>
    <property type="gene ID" value="evm.TU.ctgX9.1"/>
</dbReference>
<reference evidence="1" key="1">
    <citation type="submission" date="2021-03" db="UniProtKB">
        <authorList>
            <consortium name="EnsemblPlants"/>
        </authorList>
    </citation>
    <scope>IDENTIFICATION</scope>
</reference>
<dbReference type="Proteomes" id="UP000596661">
    <property type="component" value="Unassembled WGS sequence"/>
</dbReference>
<keyword evidence="2" id="KW-1185">Reference proteome</keyword>
<protein>
    <submittedName>
        <fullName evidence="1">Uncharacterized protein</fullName>
    </submittedName>
</protein>
<proteinExistence type="predicted"/>
<accession>A0A803QSV2</accession>
<evidence type="ECO:0000313" key="1">
    <source>
        <dbReference type="EnsemblPlants" id="cds.evm.model.ctgX9.1"/>
    </source>
</evidence>
<sequence length="312" mass="35441">MDPSHITFHERYVIAILFEQLHCSSPRLFTLVSFFWFPFAYRFPRLSRVTYDMRPAYDEFLGPSYHGSRRVASEDPILFEQIWSLLSRAQDSSLTAVHIFFLRRIPSLRGLGQFRDFTAPRTPPSSASILEIFLQTSDRDPPRLLSMSDRGSRAIGRTNRMLFQHGPQECDILDSDNLNPREPSLSHDFRRELRQIAHLEITSALPHHEGRELAQNIKVIITRSPSEPDIALPASTKLHCGTPGCSTREDEEAILRRCLGEGLTARVTLFGVFADQVSPLWDTSLIGLSRLVDSERVLLVGPSFPASGYYDV</sequence>
<dbReference type="EnsemblPlants" id="evm.model.ctgX9.1">
    <property type="protein sequence ID" value="cds.evm.model.ctgX9.1"/>
    <property type="gene ID" value="evm.TU.ctgX9.1"/>
</dbReference>
<name>A0A803QSV2_CANSA</name>